<dbReference type="AlphaFoldDB" id="A0A2V1EBB9"/>
<feature type="region of interest" description="Disordered" evidence="1">
    <location>
        <begin position="212"/>
        <end position="233"/>
    </location>
</feature>
<gene>
    <name evidence="2" type="ORF">DM02DRAFT_667200</name>
</gene>
<dbReference type="OrthoDB" id="4369634at2759"/>
<evidence type="ECO:0000313" key="3">
    <source>
        <dbReference type="Proteomes" id="UP000244855"/>
    </source>
</evidence>
<keyword evidence="3" id="KW-1185">Reference proteome</keyword>
<dbReference type="EMBL" id="KZ805307">
    <property type="protein sequence ID" value="PVI06660.1"/>
    <property type="molecule type" value="Genomic_DNA"/>
</dbReference>
<reference evidence="2 3" key="1">
    <citation type="journal article" date="2018" name="Sci. Rep.">
        <title>Comparative genomics provides insights into the lifestyle and reveals functional heterogeneity of dark septate endophytic fungi.</title>
        <authorList>
            <person name="Knapp D.G."/>
            <person name="Nemeth J.B."/>
            <person name="Barry K."/>
            <person name="Hainaut M."/>
            <person name="Henrissat B."/>
            <person name="Johnson J."/>
            <person name="Kuo A."/>
            <person name="Lim J.H.P."/>
            <person name="Lipzen A."/>
            <person name="Nolan M."/>
            <person name="Ohm R.A."/>
            <person name="Tamas L."/>
            <person name="Grigoriev I.V."/>
            <person name="Spatafora J.W."/>
            <person name="Nagy L.G."/>
            <person name="Kovacs G.M."/>
        </authorList>
    </citation>
    <scope>NUCLEOTIDE SEQUENCE [LARGE SCALE GENOMIC DNA]</scope>
    <source>
        <strain evidence="2 3">DSE2036</strain>
    </source>
</reference>
<evidence type="ECO:0000313" key="2">
    <source>
        <dbReference type="EMBL" id="PVI06660.1"/>
    </source>
</evidence>
<organism evidence="2 3">
    <name type="scientific">Periconia macrospinosa</name>
    <dbReference type="NCBI Taxonomy" id="97972"/>
    <lineage>
        <taxon>Eukaryota</taxon>
        <taxon>Fungi</taxon>
        <taxon>Dikarya</taxon>
        <taxon>Ascomycota</taxon>
        <taxon>Pezizomycotina</taxon>
        <taxon>Dothideomycetes</taxon>
        <taxon>Pleosporomycetidae</taxon>
        <taxon>Pleosporales</taxon>
        <taxon>Massarineae</taxon>
        <taxon>Periconiaceae</taxon>
        <taxon>Periconia</taxon>
    </lineage>
</organism>
<sequence length="427" mass="46172">MRLVLYAFASQGTAVLLDAPALSHQAGNTIKEMGIIYGHLACMVSHSLRGGAMRDIAHLGKDAVVGPSSDDVRKHLSHTHQTMEKGITDEYVGAIEHNYFGRRADTSFRSRLEPALAADPKVFHNTIKAPVTTKEYEEQIKTSFPNAMLLEDLTKNQKELLRSRVRASQTEKLTDSVEKAVVQREGGSIALRPDVSLRVSDEVLAAVDVPQSNSVSAGPAAPSSSGPSADVGFAKDTLQSADTLSAIDPRLLGDSVSVETSTQAEPAAPSFASSADVHFSKDTLHSADALSAIDPRLLDVERLADTLFVSSNEEEGGVEDNHGFFDASTAISPISTSDLTDANEAVAVLVNQSESTTSFESWINVYARYNIVRNDLFTCCWNEWVKSKQSDSDFAAGIGKFAERGNARDNPTPYQHPCTTPRCRYSH</sequence>
<feature type="region of interest" description="Disordered" evidence="1">
    <location>
        <begin position="404"/>
        <end position="427"/>
    </location>
</feature>
<feature type="compositionally biased region" description="Low complexity" evidence="1">
    <location>
        <begin position="216"/>
        <end position="229"/>
    </location>
</feature>
<evidence type="ECO:0000256" key="1">
    <source>
        <dbReference type="SAM" id="MobiDB-lite"/>
    </source>
</evidence>
<proteinExistence type="predicted"/>
<accession>A0A2V1EBB9</accession>
<dbReference type="Proteomes" id="UP000244855">
    <property type="component" value="Unassembled WGS sequence"/>
</dbReference>
<protein>
    <submittedName>
        <fullName evidence="2">Uncharacterized protein</fullName>
    </submittedName>
</protein>
<name>A0A2V1EBB9_9PLEO</name>